<dbReference type="GO" id="GO:0005576">
    <property type="term" value="C:extracellular region"/>
    <property type="evidence" value="ECO:0007669"/>
    <property type="project" value="UniProtKB-SubCell"/>
</dbReference>
<evidence type="ECO:0000259" key="3">
    <source>
        <dbReference type="PROSITE" id="PS51677"/>
    </source>
</evidence>
<feature type="domain" description="NodB homology" evidence="3">
    <location>
        <begin position="174"/>
        <end position="411"/>
    </location>
</feature>
<dbReference type="InterPro" id="IPR011330">
    <property type="entry name" value="Glyco_hydro/deAcase_b/a-brl"/>
</dbReference>
<dbReference type="Pfam" id="PF01522">
    <property type="entry name" value="Polysacc_deac_1"/>
    <property type="match status" value="1"/>
</dbReference>
<keyword evidence="2" id="KW-0732">Signal</keyword>
<evidence type="ECO:0000313" key="4">
    <source>
        <dbReference type="EMBL" id="RZM77465.1"/>
    </source>
</evidence>
<dbReference type="OrthoDB" id="9778320at2"/>
<name>A0A4Q7E6D3_9CYAN</name>
<gene>
    <name evidence="4" type="ORF">DYY88_17520</name>
</gene>
<evidence type="ECO:0000256" key="1">
    <source>
        <dbReference type="ARBA" id="ARBA00004613"/>
    </source>
</evidence>
<dbReference type="PANTHER" id="PTHR34216:SF3">
    <property type="entry name" value="POLY-BETA-1,6-N-ACETYL-D-GLUCOSAMINE N-DEACETYLASE"/>
    <property type="match status" value="1"/>
</dbReference>
<dbReference type="AlphaFoldDB" id="A0A4Q7E6D3"/>
<comment type="subcellular location">
    <subcellularLocation>
        <location evidence="1">Secreted</location>
    </subcellularLocation>
</comment>
<comment type="caution">
    <text evidence="4">The sequence shown here is derived from an EMBL/GenBank/DDBJ whole genome shotgun (WGS) entry which is preliminary data.</text>
</comment>
<accession>A0A4Q7E6D3</accession>
<evidence type="ECO:0000313" key="5">
    <source>
        <dbReference type="Proteomes" id="UP000292459"/>
    </source>
</evidence>
<dbReference type="InterPro" id="IPR051398">
    <property type="entry name" value="Polysacch_Deacetylase"/>
</dbReference>
<keyword evidence="5" id="KW-1185">Reference proteome</keyword>
<evidence type="ECO:0000256" key="2">
    <source>
        <dbReference type="ARBA" id="ARBA00022729"/>
    </source>
</evidence>
<dbReference type="GO" id="GO:0005975">
    <property type="term" value="P:carbohydrate metabolic process"/>
    <property type="evidence" value="ECO:0007669"/>
    <property type="project" value="InterPro"/>
</dbReference>
<dbReference type="InterPro" id="IPR018711">
    <property type="entry name" value="NAGPA"/>
</dbReference>
<dbReference type="SUPFAM" id="SSF88713">
    <property type="entry name" value="Glycoside hydrolase/deacetylase"/>
    <property type="match status" value="1"/>
</dbReference>
<dbReference type="CDD" id="cd10918">
    <property type="entry name" value="CE4_NodB_like_5s_6s"/>
    <property type="match status" value="1"/>
</dbReference>
<sequence length="606" mass="65722">MVADLPPSLDFRALSQKLPLRGNEAAAAIPKMGTLGAIAHTVSIQGLGAFPGEISASYLCVASPQTGGSNSNAKGAIVSGPVNPVFSFFTQAVDPSFVSQFRAAPWPSIHEAARTARVPVLMYHDILPEKEVFFDVTVEEFAAHLARIEEAGLTPISFDQLYDHLRMGAPLPPKPVLLTFDDGYVGHYTHVYPLLQQYQYPAVFSLFTGKLDGDVAGRSTVTWEQAKEMAADPLITIAAHSVMHPSDLRELDDAALQREVVESKQRLEAELGIPIRYFTYPEGKYDERVAAAVADAGYDAALTMSNDAEWFAGESDDLLSIGRFGQSQLERVIPEAWEGLGMEVVGPSTFDFYSPIRVVEQLETEAAPLALITGGRPATVHADSRYQLEEILARTNAIAAVDGAFFNLRYLDSNVMIGPVLSQATQTFVPGNPSENPLLDGRPLALISADEVKFIPFDHSEHNTLRGIQSEMSDVTDAFVGAAWLVRDGEPQSAASFGTLFDYDALRHRAFWGINNAGQPVIGVTKGRVDSVTLGELLHEVGFRDAMMVDSGASTSLTYQGESLVEYVPRPVPHMIALLPEAEAQGPCPLKFEDAPIIEASWTDTN</sequence>
<dbReference type="InterPro" id="IPR002509">
    <property type="entry name" value="NODB_dom"/>
</dbReference>
<dbReference type="Pfam" id="PF09992">
    <property type="entry name" value="NAGPA"/>
    <property type="match status" value="1"/>
</dbReference>
<dbReference type="GO" id="GO:0016810">
    <property type="term" value="F:hydrolase activity, acting on carbon-nitrogen (but not peptide) bonds"/>
    <property type="evidence" value="ECO:0007669"/>
    <property type="project" value="InterPro"/>
</dbReference>
<protein>
    <submittedName>
        <fullName evidence="4">Polysaccharide deacetylase</fullName>
    </submittedName>
</protein>
<dbReference type="Proteomes" id="UP000292459">
    <property type="component" value="Unassembled WGS sequence"/>
</dbReference>
<dbReference type="PROSITE" id="PS51677">
    <property type="entry name" value="NODB"/>
    <property type="match status" value="1"/>
</dbReference>
<proteinExistence type="predicted"/>
<dbReference type="Gene3D" id="3.20.20.370">
    <property type="entry name" value="Glycoside hydrolase/deacetylase"/>
    <property type="match status" value="1"/>
</dbReference>
<organism evidence="4 5">
    <name type="scientific">Leptolyngbya iicbica LK</name>
    <dbReference type="NCBI Taxonomy" id="2294035"/>
    <lineage>
        <taxon>Bacteria</taxon>
        <taxon>Bacillati</taxon>
        <taxon>Cyanobacteriota</taxon>
        <taxon>Cyanophyceae</taxon>
        <taxon>Leptolyngbyales</taxon>
        <taxon>Leptolyngbyaceae</taxon>
        <taxon>Leptolyngbya group</taxon>
        <taxon>Leptolyngbya</taxon>
        <taxon>Leptolyngbya iicbica</taxon>
    </lineage>
</organism>
<dbReference type="EMBL" id="QVFV01000004">
    <property type="protein sequence ID" value="RZM77465.1"/>
    <property type="molecule type" value="Genomic_DNA"/>
</dbReference>
<dbReference type="PANTHER" id="PTHR34216">
    <property type="match status" value="1"/>
</dbReference>
<reference evidence="4 5" key="1">
    <citation type="submission" date="2018-11" db="EMBL/GenBank/DDBJ databases">
        <title>Whole genome sequencing of an environmental sample.</title>
        <authorList>
            <person name="Sarangi A.N."/>
            <person name="Singh D."/>
            <person name="Tripathy S."/>
        </authorList>
    </citation>
    <scope>NUCLEOTIDE SEQUENCE [LARGE SCALE GENOMIC DNA]</scope>
    <source>
        <strain evidence="4 5">Lakshadweep</strain>
    </source>
</reference>